<proteinExistence type="predicted"/>
<feature type="region of interest" description="Disordered" evidence="1">
    <location>
        <begin position="90"/>
        <end position="109"/>
    </location>
</feature>
<name>A0A811BLP2_9VIRU</name>
<organism evidence="2 3">
    <name type="scientific">Pandoravirus japonicus</name>
    <dbReference type="NCBI Taxonomy" id="2823154"/>
    <lineage>
        <taxon>Viruses</taxon>
        <taxon>Pandoravirus</taxon>
    </lineage>
</organism>
<evidence type="ECO:0000313" key="3">
    <source>
        <dbReference type="Proteomes" id="UP001253637"/>
    </source>
</evidence>
<reference evidence="2" key="1">
    <citation type="submission" date="2021-04" db="EMBL/GenBank/DDBJ databases">
        <title>Draft Genome Sequence of Pandoravirus japonicus, Isolated from the Sabaishi River of Niigata, Japan.</title>
        <authorList>
            <person name="Hosokawa N."/>
            <person name="Takahashi H."/>
            <person name="Aoki K."/>
            <person name="Takemura M."/>
        </authorList>
    </citation>
    <scope>NUCLEOTIDE SEQUENCE</scope>
</reference>
<feature type="compositionally biased region" description="Basic and acidic residues" evidence="1">
    <location>
        <begin position="91"/>
        <end position="101"/>
    </location>
</feature>
<evidence type="ECO:0000256" key="1">
    <source>
        <dbReference type="SAM" id="MobiDB-lite"/>
    </source>
</evidence>
<dbReference type="Proteomes" id="UP001253637">
    <property type="component" value="Segment"/>
</dbReference>
<sequence>MKKGTKRPAQSADEKLFFFTALHNLDPDQKKRIDKTMEQCPISMALPATCEIIAPPLPAPAGGRTLLRHAFPQSHRASAFYERPAGIRGARKTEGGRRGDDVNEPAQGRPVWMPIDATVDLFVDRLINTRAVRFDRGSSGLSAVRFDVSVATTCHDARSALVDALATSVTVHFISTGQKAPPLLLASLGDEAGRLAVLVSARLGIALVESVPAGSSTSCVLLVPSLDDDDAVRRTVGRLRDKGFHVIGLLVLFSSHSLDDAVRTQALGLPALVLVDVATLVDRAHCTGRLDVLDVCRARALYAARLAD</sequence>
<protein>
    <submittedName>
        <fullName evidence="2">Uncharacterized protein</fullName>
    </submittedName>
</protein>
<dbReference type="EMBL" id="LC625835">
    <property type="protein sequence ID" value="BCU02653.1"/>
    <property type="molecule type" value="Genomic_DNA"/>
</dbReference>
<evidence type="ECO:0000313" key="2">
    <source>
        <dbReference type="EMBL" id="BCU02653.1"/>
    </source>
</evidence>
<accession>A0A811BLP2</accession>